<comment type="caution">
    <text evidence="3">The sequence shown here is derived from an EMBL/GenBank/DDBJ whole genome shotgun (WGS) entry which is preliminary data.</text>
</comment>
<evidence type="ECO:0008006" key="5">
    <source>
        <dbReference type="Google" id="ProtNLM"/>
    </source>
</evidence>
<dbReference type="InterPro" id="IPR058525">
    <property type="entry name" value="DUF8212"/>
</dbReference>
<evidence type="ECO:0000313" key="3">
    <source>
        <dbReference type="EMBL" id="KAK4498320.1"/>
    </source>
</evidence>
<dbReference type="PANTHER" id="PTHR10622">
    <property type="entry name" value="HET DOMAIN-CONTAINING PROTEIN"/>
    <property type="match status" value="1"/>
</dbReference>
<dbReference type="Proteomes" id="UP001305779">
    <property type="component" value="Unassembled WGS sequence"/>
</dbReference>
<dbReference type="EMBL" id="JAXOVC010000008">
    <property type="protein sequence ID" value="KAK4498320.1"/>
    <property type="molecule type" value="Genomic_DNA"/>
</dbReference>
<name>A0ABR0EA57_ZASCE</name>
<dbReference type="Pfam" id="PF06985">
    <property type="entry name" value="HET"/>
    <property type="match status" value="1"/>
</dbReference>
<organism evidence="3 4">
    <name type="scientific">Zasmidium cellare</name>
    <name type="common">Wine cellar mold</name>
    <name type="synonym">Racodium cellare</name>
    <dbReference type="NCBI Taxonomy" id="395010"/>
    <lineage>
        <taxon>Eukaryota</taxon>
        <taxon>Fungi</taxon>
        <taxon>Dikarya</taxon>
        <taxon>Ascomycota</taxon>
        <taxon>Pezizomycotina</taxon>
        <taxon>Dothideomycetes</taxon>
        <taxon>Dothideomycetidae</taxon>
        <taxon>Mycosphaerellales</taxon>
        <taxon>Mycosphaerellaceae</taxon>
        <taxon>Zasmidium</taxon>
    </lineage>
</organism>
<dbReference type="InterPro" id="IPR010730">
    <property type="entry name" value="HET"/>
</dbReference>
<evidence type="ECO:0000259" key="1">
    <source>
        <dbReference type="Pfam" id="PF06985"/>
    </source>
</evidence>
<evidence type="ECO:0000313" key="4">
    <source>
        <dbReference type="Proteomes" id="UP001305779"/>
    </source>
</evidence>
<gene>
    <name evidence="3" type="ORF">PRZ48_010978</name>
</gene>
<feature type="domain" description="Heterokaryon incompatibility" evidence="1">
    <location>
        <begin position="23"/>
        <end position="163"/>
    </location>
</feature>
<dbReference type="PANTHER" id="PTHR10622:SF10">
    <property type="entry name" value="HET DOMAIN-CONTAINING PROTEIN"/>
    <property type="match status" value="1"/>
</dbReference>
<dbReference type="Pfam" id="PF26640">
    <property type="entry name" value="DUF8212"/>
    <property type="match status" value="1"/>
</dbReference>
<keyword evidence="4" id="KW-1185">Reference proteome</keyword>
<evidence type="ECO:0000259" key="2">
    <source>
        <dbReference type="Pfam" id="PF26640"/>
    </source>
</evidence>
<accession>A0ABR0EA57</accession>
<reference evidence="3 4" key="1">
    <citation type="journal article" date="2023" name="G3 (Bethesda)">
        <title>A chromosome-level genome assembly of Zasmidium syzygii isolated from banana leaves.</title>
        <authorList>
            <person name="van Westerhoven A.C."/>
            <person name="Mehrabi R."/>
            <person name="Talebi R."/>
            <person name="Steentjes M.B.F."/>
            <person name="Corcolon B."/>
            <person name="Chong P.A."/>
            <person name="Kema G.H.J."/>
            <person name="Seidl M.F."/>
        </authorList>
    </citation>
    <scope>NUCLEOTIDE SEQUENCE [LARGE SCALE GENOMIC DNA]</scope>
    <source>
        <strain evidence="3 4">P124</strain>
    </source>
</reference>
<sequence>MRLLNVHSLQLEKYDDIEETPEYAILSHRWSKNEMRFGHFQGADWDTLRKSAIDGGKEDEIGIAKILSACAVTKSFALDYLWIDTCCIDGSSSTEVTQAINSMFRWYQRASVCLAYLFDVSTDTSELGHMIDRRLYARKKTQILRIGPFEDSQWFRRGWTLQELLAPPELVFYDHAWRRIGVKTDMTKQIQAATRIDPKYLTGDFEDASIATKLSWVSDRTTTLPDDMAYCMVGILGVSMDTRYGEEERAFMRLQELLIEKVADDSIFAWTDPTLSPSQGLGLLAPSPACFRNSSKIHSRGPNYNRKTQPPQITSLGLRLSAPAGLSALSKRHVLFLDCWEAERGSLHAVTILLGKDKNGTWRRYSCNKLLLRPKPTRLRKLGQGMRSKSFLVPQRVMEDVVRPVFHSHFGDSELDTCSSSGWSVKV</sequence>
<proteinExistence type="predicted"/>
<feature type="domain" description="DUF8212" evidence="2">
    <location>
        <begin position="249"/>
        <end position="278"/>
    </location>
</feature>
<protein>
    <recommendedName>
        <fullName evidence="5">HET-domain-containing protein</fullName>
    </recommendedName>
</protein>